<comment type="caution">
    <text evidence="2">The sequence shown here is derived from an EMBL/GenBank/DDBJ whole genome shotgun (WGS) entry which is preliminary data.</text>
</comment>
<gene>
    <name evidence="2" type="ORF">D4764_09G0003110</name>
</gene>
<evidence type="ECO:0000256" key="1">
    <source>
        <dbReference type="SAM" id="MobiDB-lite"/>
    </source>
</evidence>
<sequence>MDQASGGEDPNKPSKKKSGEDEGRNKKLLSSDSEA</sequence>
<evidence type="ECO:0000313" key="2">
    <source>
        <dbReference type="EMBL" id="TWW55262.1"/>
    </source>
</evidence>
<keyword evidence="3" id="KW-1185">Reference proteome</keyword>
<dbReference type="EMBL" id="RHFK02000022">
    <property type="protein sequence ID" value="TWW55262.1"/>
    <property type="molecule type" value="Genomic_DNA"/>
</dbReference>
<feature type="compositionally biased region" description="Basic and acidic residues" evidence="1">
    <location>
        <begin position="9"/>
        <end position="25"/>
    </location>
</feature>
<accession>A0A5C6MJH2</accession>
<evidence type="ECO:0000313" key="3">
    <source>
        <dbReference type="Proteomes" id="UP000324091"/>
    </source>
</evidence>
<proteinExistence type="predicted"/>
<reference evidence="2 3" key="1">
    <citation type="submission" date="2019-04" db="EMBL/GenBank/DDBJ databases">
        <title>Chromosome genome assembly for Takifugu flavidus.</title>
        <authorList>
            <person name="Xiao S."/>
        </authorList>
    </citation>
    <scope>NUCLEOTIDE SEQUENCE [LARGE SCALE GENOMIC DNA]</scope>
    <source>
        <strain evidence="2">HTHZ2018</strain>
        <tissue evidence="2">Muscle</tissue>
    </source>
</reference>
<organism evidence="2 3">
    <name type="scientific">Takifugu flavidus</name>
    <name type="common">sansaifugu</name>
    <dbReference type="NCBI Taxonomy" id="433684"/>
    <lineage>
        <taxon>Eukaryota</taxon>
        <taxon>Metazoa</taxon>
        <taxon>Chordata</taxon>
        <taxon>Craniata</taxon>
        <taxon>Vertebrata</taxon>
        <taxon>Euteleostomi</taxon>
        <taxon>Actinopterygii</taxon>
        <taxon>Neopterygii</taxon>
        <taxon>Teleostei</taxon>
        <taxon>Neoteleostei</taxon>
        <taxon>Acanthomorphata</taxon>
        <taxon>Eupercaria</taxon>
        <taxon>Tetraodontiformes</taxon>
        <taxon>Tetradontoidea</taxon>
        <taxon>Tetraodontidae</taxon>
        <taxon>Takifugu</taxon>
    </lineage>
</organism>
<name>A0A5C6MJH2_9TELE</name>
<protein>
    <submittedName>
        <fullName evidence="2">Uncharacterized protein</fullName>
    </submittedName>
</protein>
<dbReference type="Proteomes" id="UP000324091">
    <property type="component" value="Chromosome 9"/>
</dbReference>
<dbReference type="AlphaFoldDB" id="A0A5C6MJH2"/>
<feature type="region of interest" description="Disordered" evidence="1">
    <location>
        <begin position="1"/>
        <end position="35"/>
    </location>
</feature>